<accession>A0A0B7C1S8</accession>
<dbReference type="AlphaFoldDB" id="A0A0B7C1S8"/>
<feature type="non-terminal residue" evidence="1">
    <location>
        <position position="93"/>
    </location>
</feature>
<name>A0A0B7C1S8_9EUPU</name>
<gene>
    <name evidence="1" type="primary">ORF219078</name>
</gene>
<organism evidence="1">
    <name type="scientific">Arion vulgaris</name>
    <dbReference type="NCBI Taxonomy" id="1028688"/>
    <lineage>
        <taxon>Eukaryota</taxon>
        <taxon>Metazoa</taxon>
        <taxon>Spiralia</taxon>
        <taxon>Lophotrochozoa</taxon>
        <taxon>Mollusca</taxon>
        <taxon>Gastropoda</taxon>
        <taxon>Heterobranchia</taxon>
        <taxon>Euthyneura</taxon>
        <taxon>Panpulmonata</taxon>
        <taxon>Eupulmonata</taxon>
        <taxon>Stylommatophora</taxon>
        <taxon>Helicina</taxon>
        <taxon>Arionoidea</taxon>
        <taxon>Arionidae</taxon>
        <taxon>Arion</taxon>
    </lineage>
</organism>
<sequence>IGVFIIFVLFHNNIPTEPSHKCQCRAAVEVCIRSIYNKRATGTTSCGRLRIHWLYLECSSVSILLLLCQKCLQTNATMNMSSNMKNNEDQTTN</sequence>
<proteinExistence type="predicted"/>
<reference evidence="1" key="1">
    <citation type="submission" date="2014-12" db="EMBL/GenBank/DDBJ databases">
        <title>Insight into the proteome of Arion vulgaris.</title>
        <authorList>
            <person name="Aradska J."/>
            <person name="Bulat T."/>
            <person name="Smidak R."/>
            <person name="Sarate P."/>
            <person name="Gangsoo J."/>
            <person name="Sialana F."/>
            <person name="Bilban M."/>
            <person name="Lubec G."/>
        </authorList>
    </citation>
    <scope>NUCLEOTIDE SEQUENCE</scope>
    <source>
        <tissue evidence="1">Skin</tissue>
    </source>
</reference>
<feature type="non-terminal residue" evidence="1">
    <location>
        <position position="1"/>
    </location>
</feature>
<evidence type="ECO:0000313" key="1">
    <source>
        <dbReference type="EMBL" id="CEK98576.1"/>
    </source>
</evidence>
<protein>
    <submittedName>
        <fullName evidence="1">Uncharacterized protein</fullName>
    </submittedName>
</protein>
<dbReference type="EMBL" id="HACG01051705">
    <property type="protein sequence ID" value="CEK98576.1"/>
    <property type="molecule type" value="Transcribed_RNA"/>
</dbReference>